<evidence type="ECO:0000256" key="1">
    <source>
        <dbReference type="SAM" id="Phobius"/>
    </source>
</evidence>
<dbReference type="AlphaFoldDB" id="A0A240C5F8"/>
<evidence type="ECO:0000313" key="5">
    <source>
        <dbReference type="Proteomes" id="UP000652995"/>
    </source>
</evidence>
<gene>
    <name evidence="2" type="ORF">GCM10007183_10730</name>
    <name evidence="3" type="ORF">SAMEA4412661_01124</name>
</gene>
<sequence length="76" mass="9162">MHILQKILFGLIVIVAFIGLITNLDAFLLSITNTLITLLVVIVVIYLLYYFFFLTKDQREIKKIIWKNKWKHRKRR</sequence>
<accession>A0A240C5F8</accession>
<evidence type="ECO:0000313" key="4">
    <source>
        <dbReference type="Proteomes" id="UP000243706"/>
    </source>
</evidence>
<evidence type="ECO:0000313" key="3">
    <source>
        <dbReference type="EMBL" id="SNW02523.1"/>
    </source>
</evidence>
<feature type="transmembrane region" description="Helical" evidence="1">
    <location>
        <begin position="7"/>
        <end position="29"/>
    </location>
</feature>
<dbReference type="NCBIfam" id="NF041554">
    <property type="entry name" value="SA1362_fam"/>
    <property type="match status" value="1"/>
</dbReference>
<protein>
    <submittedName>
        <fullName evidence="3">Exported protein</fullName>
    </submittedName>
    <submittedName>
        <fullName evidence="2">Membrane protein</fullName>
    </submittedName>
</protein>
<dbReference type="InterPro" id="IPR048110">
    <property type="entry name" value="SA1362/YqhP-like"/>
</dbReference>
<keyword evidence="1" id="KW-0812">Transmembrane</keyword>
<keyword evidence="5" id="KW-1185">Reference proteome</keyword>
<reference evidence="2" key="4">
    <citation type="submission" date="2024-05" db="EMBL/GenBank/DDBJ databases">
        <authorList>
            <person name="Sun Q."/>
            <person name="Sedlacek I."/>
        </authorList>
    </citation>
    <scope>NUCLEOTIDE SEQUENCE</scope>
    <source>
        <strain evidence="2">CCM 4175</strain>
    </source>
</reference>
<feature type="transmembrane region" description="Helical" evidence="1">
    <location>
        <begin position="35"/>
        <end position="54"/>
    </location>
</feature>
<proteinExistence type="predicted"/>
<name>A0A240C5F8_9STAP</name>
<keyword evidence="1" id="KW-0472">Membrane</keyword>
<dbReference type="KEGG" id="smus:C7J88_02350"/>
<reference evidence="5" key="3">
    <citation type="journal article" date="2019" name="Int. J. Syst. Evol. Microbiol.">
        <title>The Global Catalogue of Microorganisms (GCM) 10K type strain sequencing project: providing services to taxonomists for standard genome sequencing and annotation.</title>
        <authorList>
            <consortium name="The Broad Institute Genomics Platform"/>
            <consortium name="The Broad Institute Genome Sequencing Center for Infectious Disease"/>
            <person name="Wu L."/>
            <person name="Ma J."/>
        </authorList>
    </citation>
    <scope>NUCLEOTIDE SEQUENCE [LARGE SCALE GENOMIC DNA]</scope>
    <source>
        <strain evidence="5">CCM 4175</strain>
    </source>
</reference>
<dbReference type="RefSeq" id="WP_095116826.1">
    <property type="nucleotide sequence ID" value="NZ_BMCB01000005.1"/>
</dbReference>
<reference evidence="3 4" key="2">
    <citation type="submission" date="2017-06" db="EMBL/GenBank/DDBJ databases">
        <authorList>
            <consortium name="Pathogen Informatics"/>
        </authorList>
    </citation>
    <scope>NUCLEOTIDE SEQUENCE [LARGE SCALE GENOMIC DNA]</scope>
    <source>
        <strain evidence="3 4">NCTC13833</strain>
    </source>
</reference>
<reference evidence="2" key="1">
    <citation type="journal article" date="2014" name="Int. J. Syst. Evol. Microbiol.">
        <title>Complete genome of a new Firmicutes species belonging to the dominant human colonic microbiota ('Ruminococcus bicirculans') reveals two chromosomes and a selective capacity to utilize plant glucans.</title>
        <authorList>
            <consortium name="NISC Comparative Sequencing Program"/>
            <person name="Wegmann U."/>
            <person name="Louis P."/>
            <person name="Goesmann A."/>
            <person name="Henrissat B."/>
            <person name="Duncan S.H."/>
            <person name="Flint H.J."/>
        </authorList>
    </citation>
    <scope>NUCLEOTIDE SEQUENCE</scope>
    <source>
        <strain evidence="2">CCM 4175</strain>
    </source>
</reference>
<keyword evidence="1" id="KW-1133">Transmembrane helix</keyword>
<dbReference type="EMBL" id="BMCB01000005">
    <property type="protein sequence ID" value="GGA88387.1"/>
    <property type="molecule type" value="Genomic_DNA"/>
</dbReference>
<dbReference type="Proteomes" id="UP000652995">
    <property type="component" value="Unassembled WGS sequence"/>
</dbReference>
<dbReference type="Proteomes" id="UP000243706">
    <property type="component" value="Chromosome 1"/>
</dbReference>
<evidence type="ECO:0000313" key="2">
    <source>
        <dbReference type="EMBL" id="GGA88387.1"/>
    </source>
</evidence>
<dbReference type="EMBL" id="LT906464">
    <property type="protein sequence ID" value="SNW02523.1"/>
    <property type="molecule type" value="Genomic_DNA"/>
</dbReference>
<organism evidence="3 4">
    <name type="scientific">Staphylococcus muscae</name>
    <dbReference type="NCBI Taxonomy" id="1294"/>
    <lineage>
        <taxon>Bacteria</taxon>
        <taxon>Bacillati</taxon>
        <taxon>Bacillota</taxon>
        <taxon>Bacilli</taxon>
        <taxon>Bacillales</taxon>
        <taxon>Staphylococcaceae</taxon>
        <taxon>Staphylococcus</taxon>
    </lineage>
</organism>